<evidence type="ECO:0000256" key="1">
    <source>
        <dbReference type="SAM" id="MobiDB-lite"/>
    </source>
</evidence>
<protein>
    <submittedName>
        <fullName evidence="2">Uncharacterized protein</fullName>
    </submittedName>
</protein>
<reference evidence="2 3" key="1">
    <citation type="submission" date="2020-01" db="EMBL/GenBank/DDBJ databases">
        <title>Identification and distribution of gene clusters putatively required for synthesis of sphingolipid metabolism inhibitors in phylogenetically diverse species of the filamentous fungus Fusarium.</title>
        <authorList>
            <person name="Kim H.-S."/>
            <person name="Busman M."/>
            <person name="Brown D.W."/>
            <person name="Divon H."/>
            <person name="Uhlig S."/>
            <person name="Proctor R.H."/>
        </authorList>
    </citation>
    <scope>NUCLEOTIDE SEQUENCE [LARGE SCALE GENOMIC DNA]</scope>
    <source>
        <strain evidence="2 3">NRRL 13308</strain>
    </source>
</reference>
<sequence>MAETGILCGGFQKHRKTQVALKFAMTLTKDWNSYWFWRTEHLRLVPPPPVDNRPSLVSEVKTVYARLVKAEETCTQIGQGQSRNSERNPDLQLEQWDALQAIHRTLLHEHHELPIAFSSLSPQLRHFRKIAHDHSLQSRSLRRFSDCLLPLLKREQDLESAKQWLEVMKLSSSLIEILGKNDLLFTHEEMALMETIEEIEAILGRLKLWFRRKYEDLGRKKDVTEEQGVVEPMFEFPNNIRHTCTTMPWTIFPALLVLWGVCWMFIIGSSQPEHEWRNDVDPMISPVPAAYDLYANFHGIGIEEGIQGSVADGFDNRGYLGQDALEELWPGDIQLMNDLIQIHPLTFTQNTPRDPNFLIPDMMSRGDSKSLELAAQDTAKTLPAAAIEDSTLTACISAGNSGERDATGGADSSGFGHRTINLDQ</sequence>
<dbReference type="AlphaFoldDB" id="A0A8H4JPR1"/>
<dbReference type="Proteomes" id="UP000536711">
    <property type="component" value="Unassembled WGS sequence"/>
</dbReference>
<evidence type="ECO:0000313" key="3">
    <source>
        <dbReference type="Proteomes" id="UP000536711"/>
    </source>
</evidence>
<evidence type="ECO:0000313" key="2">
    <source>
        <dbReference type="EMBL" id="KAF4435956.1"/>
    </source>
</evidence>
<comment type="caution">
    <text evidence="2">The sequence shown here is derived from an EMBL/GenBank/DDBJ whole genome shotgun (WGS) entry which is preliminary data.</text>
</comment>
<dbReference type="OrthoDB" id="5305647at2759"/>
<name>A0A8H4JPR1_9HYPO</name>
<dbReference type="EMBL" id="JAADJF010000161">
    <property type="protein sequence ID" value="KAF4435956.1"/>
    <property type="molecule type" value="Genomic_DNA"/>
</dbReference>
<keyword evidence="3" id="KW-1185">Reference proteome</keyword>
<proteinExistence type="predicted"/>
<accession>A0A8H4JPR1</accession>
<feature type="region of interest" description="Disordered" evidence="1">
    <location>
        <begin position="400"/>
        <end position="424"/>
    </location>
</feature>
<organism evidence="2 3">
    <name type="scientific">Fusarium acutatum</name>
    <dbReference type="NCBI Taxonomy" id="78861"/>
    <lineage>
        <taxon>Eukaryota</taxon>
        <taxon>Fungi</taxon>
        <taxon>Dikarya</taxon>
        <taxon>Ascomycota</taxon>
        <taxon>Pezizomycotina</taxon>
        <taxon>Sordariomycetes</taxon>
        <taxon>Hypocreomycetidae</taxon>
        <taxon>Hypocreales</taxon>
        <taxon>Nectriaceae</taxon>
        <taxon>Fusarium</taxon>
        <taxon>Fusarium fujikuroi species complex</taxon>
    </lineage>
</organism>
<gene>
    <name evidence="2" type="ORF">FACUT_6807</name>
</gene>